<evidence type="ECO:0000313" key="3">
    <source>
        <dbReference type="Proteomes" id="UP000023541"/>
    </source>
</evidence>
<accession>A0A023BYJ1</accession>
<dbReference type="PROSITE" id="PS51257">
    <property type="entry name" value="PROKAR_LIPOPROTEIN"/>
    <property type="match status" value="1"/>
</dbReference>
<dbReference type="InterPro" id="IPR046863">
    <property type="entry name" value="MbnP-like_dom"/>
</dbReference>
<dbReference type="OrthoDB" id="1422031at2"/>
<keyword evidence="3" id="KW-1185">Reference proteome</keyword>
<dbReference type="AlphaFoldDB" id="A0A023BYJ1"/>
<dbReference type="Proteomes" id="UP000023541">
    <property type="component" value="Unassembled WGS sequence"/>
</dbReference>
<evidence type="ECO:0000259" key="1">
    <source>
        <dbReference type="Pfam" id="PF20243"/>
    </source>
</evidence>
<sequence length="255" mass="28014">MKNIIYILIATLVIVSSCKNDDDGATNTFGNVILDFKNTVNNNGIELTTDSYTNASNETYTISELKYIISNIVLIKANGQEFVYPVDRSYFLINEEVLESKKVSLADISAGEYTKIKFGFGVDQSKYPLNGMANFIPTAEESGMLWSWSAGYKFLKFEGTYTVNGGANTDFLIHVGSHGTTLDNYKEITIELPSTLTIEESKSPEVAINVDIAKIFDGTNTHSLEVKNSIQVDAEFAPKIAENISAMFTATSVSN</sequence>
<dbReference type="Pfam" id="PF20243">
    <property type="entry name" value="MbnP"/>
    <property type="match status" value="1"/>
</dbReference>
<comment type="caution">
    <text evidence="2">The sequence shown here is derived from an EMBL/GenBank/DDBJ whole genome shotgun (WGS) entry which is preliminary data.</text>
</comment>
<dbReference type="RefSeq" id="WP_034240303.1">
    <property type="nucleotide sequence ID" value="NZ_AQRA01000002.1"/>
</dbReference>
<protein>
    <recommendedName>
        <fullName evidence="1">Copper-binding protein MbnP-like domain-containing protein</fullName>
    </recommendedName>
</protein>
<organism evidence="2 3">
    <name type="scientific">Aquimarina atlantica</name>
    <dbReference type="NCBI Taxonomy" id="1317122"/>
    <lineage>
        <taxon>Bacteria</taxon>
        <taxon>Pseudomonadati</taxon>
        <taxon>Bacteroidota</taxon>
        <taxon>Flavobacteriia</taxon>
        <taxon>Flavobacteriales</taxon>
        <taxon>Flavobacteriaceae</taxon>
        <taxon>Aquimarina</taxon>
    </lineage>
</organism>
<dbReference type="EMBL" id="AQRA01000002">
    <property type="protein sequence ID" value="EZH75131.1"/>
    <property type="molecule type" value="Genomic_DNA"/>
</dbReference>
<proteinExistence type="predicted"/>
<name>A0A023BYJ1_9FLAO</name>
<evidence type="ECO:0000313" key="2">
    <source>
        <dbReference type="EMBL" id="EZH75131.1"/>
    </source>
</evidence>
<dbReference type="eggNOG" id="ENOG502ZB53">
    <property type="taxonomic scope" value="Bacteria"/>
</dbReference>
<feature type="domain" description="Copper-binding protein MbnP-like" evidence="1">
    <location>
        <begin position="30"/>
        <end position="221"/>
    </location>
</feature>
<dbReference type="STRING" id="1317122.ATO12_10425"/>
<reference evidence="2 3" key="1">
    <citation type="submission" date="2014-04" db="EMBL/GenBank/DDBJ databases">
        <title>Aquimarina sp. 22II-S11-z7 Genome Sequencing.</title>
        <authorList>
            <person name="Lai Q."/>
        </authorList>
    </citation>
    <scope>NUCLEOTIDE SEQUENCE [LARGE SCALE GENOMIC DNA]</scope>
    <source>
        <strain evidence="2 3">22II-S11-z7</strain>
    </source>
</reference>
<gene>
    <name evidence="2" type="ORF">ATO12_10425</name>
</gene>